<protein>
    <submittedName>
        <fullName evidence="3">Mlp-like protein</fullName>
    </submittedName>
</protein>
<evidence type="ECO:0000313" key="3">
    <source>
        <dbReference type="EMBL" id="KAF5187603.1"/>
    </source>
</evidence>
<evidence type="ECO:0000259" key="2">
    <source>
        <dbReference type="SMART" id="SM01037"/>
    </source>
</evidence>
<dbReference type="InterPro" id="IPR052006">
    <property type="entry name" value="MLP-like"/>
</dbReference>
<accession>A0A7J6VRU8</accession>
<dbReference type="SMART" id="SM01037">
    <property type="entry name" value="Bet_v_1"/>
    <property type="match status" value="1"/>
</dbReference>
<feature type="domain" description="Bet v I/Major latex protein" evidence="2">
    <location>
        <begin position="4"/>
        <end position="155"/>
    </location>
</feature>
<dbReference type="GO" id="GO:0006952">
    <property type="term" value="P:defense response"/>
    <property type="evidence" value="ECO:0007669"/>
    <property type="project" value="InterPro"/>
</dbReference>
<keyword evidence="4" id="KW-1185">Reference proteome</keyword>
<dbReference type="OrthoDB" id="1072116at2759"/>
<comment type="similarity">
    <text evidence="1">Belongs to the MLP family.</text>
</comment>
<dbReference type="InterPro" id="IPR000916">
    <property type="entry name" value="Bet_v_I/MLP"/>
</dbReference>
<dbReference type="InterPro" id="IPR023393">
    <property type="entry name" value="START-like_dom_sf"/>
</dbReference>
<sequence length="156" mass="17777">MAAAESNKLDIATDVKCPPHKFYEMLKYTLHHLPLAFPETFKTTEILEGDGESVGTIRLWTYVLPGTTEVLSCKEKVEVIDDENMWIVCKVLEGDLLDQYQHFQIKIHVIPQNEGCSVKWTVEYGKCSEGISDPHHYLDLFVMNNNKLDAYIASKA</sequence>
<dbReference type="PANTHER" id="PTHR31338">
    <property type="entry name" value="POLYKETIDE CYCLASE/DEHYDRASE AND LIPID TRANSPORT SUPERFAMILY PROTEIN"/>
    <property type="match status" value="1"/>
</dbReference>
<reference evidence="3 4" key="1">
    <citation type="submission" date="2020-06" db="EMBL/GenBank/DDBJ databases">
        <title>Transcriptomic and genomic resources for Thalictrum thalictroides and T. hernandezii: Facilitating candidate gene discovery in an emerging model plant lineage.</title>
        <authorList>
            <person name="Arias T."/>
            <person name="Riano-Pachon D.M."/>
            <person name="Di Stilio V.S."/>
        </authorList>
    </citation>
    <scope>NUCLEOTIDE SEQUENCE [LARGE SCALE GENOMIC DNA]</scope>
    <source>
        <strain evidence="4">cv. WT478/WT964</strain>
        <tissue evidence="3">Leaves</tissue>
    </source>
</reference>
<comment type="caution">
    <text evidence="3">The sequence shown here is derived from an EMBL/GenBank/DDBJ whole genome shotgun (WGS) entry which is preliminary data.</text>
</comment>
<dbReference type="AlphaFoldDB" id="A0A7J6VRU8"/>
<dbReference type="SUPFAM" id="SSF55961">
    <property type="entry name" value="Bet v1-like"/>
    <property type="match status" value="1"/>
</dbReference>
<proteinExistence type="inferred from homology"/>
<dbReference type="Proteomes" id="UP000554482">
    <property type="component" value="Unassembled WGS sequence"/>
</dbReference>
<dbReference type="PANTHER" id="PTHR31338:SF16">
    <property type="entry name" value="POLYKETIDE CYCLASE_DEHYDRASE AND LIPID TRANSPORT SUPERFAMILY PROTEIN"/>
    <property type="match status" value="1"/>
</dbReference>
<dbReference type="Gene3D" id="3.30.530.20">
    <property type="match status" value="1"/>
</dbReference>
<dbReference type="EMBL" id="JABWDY010027798">
    <property type="protein sequence ID" value="KAF5187603.1"/>
    <property type="molecule type" value="Genomic_DNA"/>
</dbReference>
<evidence type="ECO:0000256" key="1">
    <source>
        <dbReference type="ARBA" id="ARBA00038242"/>
    </source>
</evidence>
<name>A0A7J6VRU8_THATH</name>
<dbReference type="Pfam" id="PF00407">
    <property type="entry name" value="Bet_v_1"/>
    <property type="match status" value="1"/>
</dbReference>
<evidence type="ECO:0000313" key="4">
    <source>
        <dbReference type="Proteomes" id="UP000554482"/>
    </source>
</evidence>
<dbReference type="CDD" id="cd07816">
    <property type="entry name" value="Bet_v1-like"/>
    <property type="match status" value="1"/>
</dbReference>
<organism evidence="3 4">
    <name type="scientific">Thalictrum thalictroides</name>
    <name type="common">Rue-anemone</name>
    <name type="synonym">Anemone thalictroides</name>
    <dbReference type="NCBI Taxonomy" id="46969"/>
    <lineage>
        <taxon>Eukaryota</taxon>
        <taxon>Viridiplantae</taxon>
        <taxon>Streptophyta</taxon>
        <taxon>Embryophyta</taxon>
        <taxon>Tracheophyta</taxon>
        <taxon>Spermatophyta</taxon>
        <taxon>Magnoliopsida</taxon>
        <taxon>Ranunculales</taxon>
        <taxon>Ranunculaceae</taxon>
        <taxon>Thalictroideae</taxon>
        <taxon>Thalictrum</taxon>
    </lineage>
</organism>
<gene>
    <name evidence="3" type="ORF">FRX31_022810</name>
</gene>